<organism evidence="4 5">
    <name type="scientific">Prolemur simus</name>
    <name type="common">Greater bamboo lemur</name>
    <name type="synonym">Hapalemur simus</name>
    <dbReference type="NCBI Taxonomy" id="1328070"/>
    <lineage>
        <taxon>Eukaryota</taxon>
        <taxon>Metazoa</taxon>
        <taxon>Chordata</taxon>
        <taxon>Craniata</taxon>
        <taxon>Vertebrata</taxon>
        <taxon>Euteleostomi</taxon>
        <taxon>Mammalia</taxon>
        <taxon>Eutheria</taxon>
        <taxon>Euarchontoglires</taxon>
        <taxon>Primates</taxon>
        <taxon>Strepsirrhini</taxon>
        <taxon>Lemuriformes</taxon>
        <taxon>Lemuridae</taxon>
        <taxon>Prolemur</taxon>
    </lineage>
</organism>
<dbReference type="InterPro" id="IPR020901">
    <property type="entry name" value="Prtase_inh_Kunz-CS"/>
</dbReference>
<feature type="domain" description="BPTI/Kunitz inhibitor" evidence="3">
    <location>
        <begin position="41"/>
        <end position="91"/>
    </location>
</feature>
<dbReference type="PROSITE" id="PS50279">
    <property type="entry name" value="BPTI_KUNITZ_2"/>
    <property type="match status" value="1"/>
</dbReference>
<reference evidence="4" key="2">
    <citation type="submission" date="2025-09" db="UniProtKB">
        <authorList>
            <consortium name="Ensembl"/>
        </authorList>
    </citation>
    <scope>IDENTIFICATION</scope>
</reference>
<sequence length="99" mass="11230">MKTAELGFLLGFFIFYSLTTPLLGGVKKLTEKICGQLKDPCIMDMDVGSCSEIHFRYFYNKTSKRCQSFIFTGCNGNLNNYMLIIDCEVACVAEYKIPK</sequence>
<keyword evidence="1" id="KW-1015">Disulfide bond</keyword>
<reference evidence="4" key="1">
    <citation type="submission" date="2025-08" db="UniProtKB">
        <authorList>
            <consortium name="Ensembl"/>
        </authorList>
    </citation>
    <scope>IDENTIFICATION</scope>
</reference>
<dbReference type="AlphaFoldDB" id="A0A8C8YXP8"/>
<keyword evidence="2" id="KW-0472">Membrane</keyword>
<evidence type="ECO:0000313" key="4">
    <source>
        <dbReference type="Ensembl" id="ENSPSMP00000009427.1"/>
    </source>
</evidence>
<dbReference type="InterPro" id="IPR002223">
    <property type="entry name" value="Kunitz_BPTI"/>
</dbReference>
<protein>
    <submittedName>
        <fullName evidence="4">Serine peptidase inhibitor, Kunitz type 4</fullName>
    </submittedName>
</protein>
<dbReference type="CDD" id="cd00109">
    <property type="entry name" value="Kunitz-type"/>
    <property type="match status" value="1"/>
</dbReference>
<dbReference type="Proteomes" id="UP000694414">
    <property type="component" value="Unplaced"/>
</dbReference>
<dbReference type="Ensembl" id="ENSPSMT00000011046.1">
    <property type="protein sequence ID" value="ENSPSMP00000009427.1"/>
    <property type="gene ID" value="ENSPSMG00000006906.1"/>
</dbReference>
<evidence type="ECO:0000256" key="1">
    <source>
        <dbReference type="ARBA" id="ARBA00023157"/>
    </source>
</evidence>
<dbReference type="InterPro" id="IPR042943">
    <property type="entry name" value="SPINT4"/>
</dbReference>
<dbReference type="PANTHER" id="PTHR47898:SF1">
    <property type="entry name" value="KUNITZ-TYPE PROTEASE INHIBITOR 4"/>
    <property type="match status" value="1"/>
</dbReference>
<accession>A0A8C8YXP8</accession>
<dbReference type="SMART" id="SM00131">
    <property type="entry name" value="KU"/>
    <property type="match status" value="1"/>
</dbReference>
<dbReference type="Gene3D" id="4.10.410.10">
    <property type="entry name" value="Pancreatic trypsin inhibitor Kunitz domain"/>
    <property type="match status" value="1"/>
</dbReference>
<evidence type="ECO:0000256" key="2">
    <source>
        <dbReference type="SAM" id="Phobius"/>
    </source>
</evidence>
<evidence type="ECO:0000259" key="3">
    <source>
        <dbReference type="PROSITE" id="PS50279"/>
    </source>
</evidence>
<dbReference type="Pfam" id="PF00014">
    <property type="entry name" value="Kunitz_BPTI"/>
    <property type="match status" value="1"/>
</dbReference>
<dbReference type="PRINTS" id="PR00759">
    <property type="entry name" value="BASICPTASE"/>
</dbReference>
<dbReference type="PROSITE" id="PS00280">
    <property type="entry name" value="BPTI_KUNITZ_1"/>
    <property type="match status" value="1"/>
</dbReference>
<dbReference type="PANTHER" id="PTHR47898">
    <property type="entry name" value="KUNITZ-TYPE PROTEASE INHIBITOR 4"/>
    <property type="match status" value="1"/>
</dbReference>
<dbReference type="GO" id="GO:0004867">
    <property type="term" value="F:serine-type endopeptidase inhibitor activity"/>
    <property type="evidence" value="ECO:0007669"/>
    <property type="project" value="InterPro"/>
</dbReference>
<dbReference type="GeneTree" id="ENSGT00390000004362"/>
<gene>
    <name evidence="4" type="primary">SPINT4</name>
</gene>
<feature type="transmembrane region" description="Helical" evidence="2">
    <location>
        <begin position="6"/>
        <end position="26"/>
    </location>
</feature>
<dbReference type="InterPro" id="IPR036880">
    <property type="entry name" value="Kunitz_BPTI_sf"/>
</dbReference>
<proteinExistence type="predicted"/>
<evidence type="ECO:0000313" key="5">
    <source>
        <dbReference type="Proteomes" id="UP000694414"/>
    </source>
</evidence>
<keyword evidence="5" id="KW-1185">Reference proteome</keyword>
<keyword evidence="2" id="KW-1133">Transmembrane helix</keyword>
<keyword evidence="2" id="KW-0812">Transmembrane</keyword>
<dbReference type="SUPFAM" id="SSF57362">
    <property type="entry name" value="BPTI-like"/>
    <property type="match status" value="1"/>
</dbReference>
<name>A0A8C8YXP8_PROSS</name>